<sequence>MALKDPPPLYFLKSLFTNERRFRIFYSRNRVAWYGFVIFDTDLVNVNSGSGTDDILCDEYGFPYHFKLWGALTVDDLRQYLPKKIDKYLPTLSGAPVEDNDIRDIYPKSHDLLLPEDTEVDVVEDIIVTPRHTYTISFLDDETSRKPIPGKELEPEVYRKLKKKIDKMVERQQIKAGENVPSGIKIRIKLPKAQ</sequence>
<protein>
    <submittedName>
        <fullName evidence="1">Uncharacterized protein</fullName>
    </submittedName>
</protein>
<proteinExistence type="predicted"/>
<evidence type="ECO:0000313" key="2">
    <source>
        <dbReference type="Proteomes" id="UP000076722"/>
    </source>
</evidence>
<dbReference type="EMBL" id="KV419399">
    <property type="protein sequence ID" value="KZS96500.1"/>
    <property type="molecule type" value="Genomic_DNA"/>
</dbReference>
<accession>A0A164Y1S1</accession>
<organism evidence="1 2">
    <name type="scientific">Sistotremastrum niveocremeum HHB9708</name>
    <dbReference type="NCBI Taxonomy" id="1314777"/>
    <lineage>
        <taxon>Eukaryota</taxon>
        <taxon>Fungi</taxon>
        <taxon>Dikarya</taxon>
        <taxon>Basidiomycota</taxon>
        <taxon>Agaricomycotina</taxon>
        <taxon>Agaricomycetes</taxon>
        <taxon>Sistotremastrales</taxon>
        <taxon>Sistotremastraceae</taxon>
        <taxon>Sertulicium</taxon>
        <taxon>Sertulicium niveocremeum</taxon>
    </lineage>
</organism>
<name>A0A164Y1S1_9AGAM</name>
<keyword evidence="2" id="KW-1185">Reference proteome</keyword>
<evidence type="ECO:0000313" key="1">
    <source>
        <dbReference type="EMBL" id="KZS96500.1"/>
    </source>
</evidence>
<dbReference type="Proteomes" id="UP000076722">
    <property type="component" value="Unassembled WGS sequence"/>
</dbReference>
<dbReference type="AlphaFoldDB" id="A0A164Y1S1"/>
<reference evidence="1 2" key="1">
    <citation type="journal article" date="2016" name="Mol. Biol. Evol.">
        <title>Comparative Genomics of Early-Diverging Mushroom-Forming Fungi Provides Insights into the Origins of Lignocellulose Decay Capabilities.</title>
        <authorList>
            <person name="Nagy L.G."/>
            <person name="Riley R."/>
            <person name="Tritt A."/>
            <person name="Adam C."/>
            <person name="Daum C."/>
            <person name="Floudas D."/>
            <person name="Sun H."/>
            <person name="Yadav J.S."/>
            <person name="Pangilinan J."/>
            <person name="Larsson K.H."/>
            <person name="Matsuura K."/>
            <person name="Barry K."/>
            <person name="Labutti K."/>
            <person name="Kuo R."/>
            <person name="Ohm R.A."/>
            <person name="Bhattacharya S.S."/>
            <person name="Shirouzu T."/>
            <person name="Yoshinaga Y."/>
            <person name="Martin F.M."/>
            <person name="Grigoriev I.V."/>
            <person name="Hibbett D.S."/>
        </authorList>
    </citation>
    <scope>NUCLEOTIDE SEQUENCE [LARGE SCALE GENOMIC DNA]</scope>
    <source>
        <strain evidence="1 2">HHB9708</strain>
    </source>
</reference>
<gene>
    <name evidence="1" type="ORF">SISNIDRAFT_547892</name>
</gene>